<gene>
    <name evidence="3" type="ORF">Q764_14530</name>
</gene>
<evidence type="ECO:0000259" key="2">
    <source>
        <dbReference type="Pfam" id="PF20448"/>
    </source>
</evidence>
<feature type="non-terminal residue" evidence="3">
    <location>
        <position position="96"/>
    </location>
</feature>
<feature type="domain" description="DUF6705" evidence="2">
    <location>
        <begin position="11"/>
        <end position="96"/>
    </location>
</feature>
<proteinExistence type="predicted"/>
<dbReference type="eggNOG" id="ENOG5030ZEF">
    <property type="taxonomic scope" value="Bacteria"/>
</dbReference>
<evidence type="ECO:0000313" key="4">
    <source>
        <dbReference type="Proteomes" id="UP000030121"/>
    </source>
</evidence>
<dbReference type="PROSITE" id="PS51257">
    <property type="entry name" value="PROKAR_LIPOPROTEIN"/>
    <property type="match status" value="1"/>
</dbReference>
<protein>
    <recommendedName>
        <fullName evidence="2">DUF6705 domain-containing protein</fullName>
    </recommendedName>
</protein>
<dbReference type="Pfam" id="PF20448">
    <property type="entry name" value="DUF6705"/>
    <property type="match status" value="1"/>
</dbReference>
<dbReference type="AlphaFoldDB" id="A0A0A2LZA8"/>
<sequence length="96" mass="11342">MKLNLKTAYNMKNIVLSVLMFALFSCKAQIIPNKHANVEIPQGAYIKDTENFLDNFVGTWKYQNGNQEFTIEFKKVLHYDYGNFYEDILIGEYRYI</sequence>
<feature type="signal peptide" evidence="1">
    <location>
        <begin position="1"/>
        <end position="28"/>
    </location>
</feature>
<organism evidence="3 4">
    <name type="scientific">Flavobacterium suncheonense GH29-5 = DSM 17707</name>
    <dbReference type="NCBI Taxonomy" id="1121899"/>
    <lineage>
        <taxon>Bacteria</taxon>
        <taxon>Pseudomonadati</taxon>
        <taxon>Bacteroidota</taxon>
        <taxon>Flavobacteriia</taxon>
        <taxon>Flavobacteriales</taxon>
        <taxon>Flavobacteriaceae</taxon>
        <taxon>Flavobacterium</taxon>
    </lineage>
</organism>
<name>A0A0A2LZA8_9FLAO</name>
<reference evidence="3 4" key="1">
    <citation type="submission" date="2013-09" db="EMBL/GenBank/DDBJ databases">
        <authorList>
            <person name="Zeng Z."/>
            <person name="Chen C."/>
        </authorList>
    </citation>
    <scope>NUCLEOTIDE SEQUENCE [LARGE SCALE GENOMIC DNA]</scope>
    <source>
        <strain evidence="3 4">GH29-5</strain>
    </source>
</reference>
<evidence type="ECO:0000313" key="3">
    <source>
        <dbReference type="EMBL" id="KGO84558.1"/>
    </source>
</evidence>
<accession>A0A0A2LZA8</accession>
<keyword evidence="4" id="KW-1185">Reference proteome</keyword>
<keyword evidence="1" id="KW-0732">Signal</keyword>
<dbReference type="InterPro" id="IPR046551">
    <property type="entry name" value="DUF6705"/>
</dbReference>
<comment type="caution">
    <text evidence="3">The sequence shown here is derived from an EMBL/GenBank/DDBJ whole genome shotgun (WGS) entry which is preliminary data.</text>
</comment>
<feature type="chain" id="PRO_5001991637" description="DUF6705 domain-containing protein" evidence="1">
    <location>
        <begin position="29"/>
        <end position="96"/>
    </location>
</feature>
<dbReference type="EMBL" id="JRLW01000097">
    <property type="protein sequence ID" value="KGO84558.1"/>
    <property type="molecule type" value="Genomic_DNA"/>
</dbReference>
<dbReference type="Proteomes" id="UP000030121">
    <property type="component" value="Unassembled WGS sequence"/>
</dbReference>
<evidence type="ECO:0000256" key="1">
    <source>
        <dbReference type="SAM" id="SignalP"/>
    </source>
</evidence>